<gene>
    <name evidence="1" type="ORF">AYL99_02962</name>
</gene>
<organism evidence="1 2">
    <name type="scientific">Fonsecaea erecta</name>
    <dbReference type="NCBI Taxonomy" id="1367422"/>
    <lineage>
        <taxon>Eukaryota</taxon>
        <taxon>Fungi</taxon>
        <taxon>Dikarya</taxon>
        <taxon>Ascomycota</taxon>
        <taxon>Pezizomycotina</taxon>
        <taxon>Eurotiomycetes</taxon>
        <taxon>Chaetothyriomycetidae</taxon>
        <taxon>Chaetothyriales</taxon>
        <taxon>Herpotrichiellaceae</taxon>
        <taxon>Fonsecaea</taxon>
    </lineage>
</organism>
<dbReference type="Proteomes" id="UP000078343">
    <property type="component" value="Unassembled WGS sequence"/>
</dbReference>
<evidence type="ECO:0000313" key="1">
    <source>
        <dbReference type="EMBL" id="OAP63735.1"/>
    </source>
</evidence>
<dbReference type="GeneID" id="30007132"/>
<evidence type="ECO:0000313" key="2">
    <source>
        <dbReference type="Proteomes" id="UP000078343"/>
    </source>
</evidence>
<dbReference type="EMBL" id="LVYI01000002">
    <property type="protein sequence ID" value="OAP63735.1"/>
    <property type="molecule type" value="Genomic_DNA"/>
</dbReference>
<dbReference type="RefSeq" id="XP_018697102.1">
    <property type="nucleotide sequence ID" value="XM_018834478.1"/>
</dbReference>
<comment type="caution">
    <text evidence="1">The sequence shown here is derived from an EMBL/GenBank/DDBJ whole genome shotgun (WGS) entry which is preliminary data.</text>
</comment>
<dbReference type="AlphaFoldDB" id="A0A178ZXL1"/>
<dbReference type="OrthoDB" id="4133349at2759"/>
<keyword evidence="2" id="KW-1185">Reference proteome</keyword>
<sequence length="223" mass="24854">MIHAKFSVSLRTRPEWRTLGPALAAATSFDFQEREVTDCDLLIPLSGSKPLATLNVLLLWSSDPVASTEERMRPFLSKAKPARDHYVAAVVDGKGDPMHALQILSSLQSRMLDVPAPIPILIVLSVESIISTMEHYIQELHKKYEVKTPPMVLPTALVAHATTSAPSQPLSQHDASVLTDLYSSIRELEEATRTSRGREQLTEYLGPVVTKNLVDFWEDEWII</sequence>
<protein>
    <submittedName>
        <fullName evidence="1">Uncharacterized protein</fullName>
    </submittedName>
</protein>
<reference evidence="1 2" key="1">
    <citation type="submission" date="2016-04" db="EMBL/GenBank/DDBJ databases">
        <title>Draft genome of Fonsecaea erecta CBS 125763.</title>
        <authorList>
            <person name="Weiss V.A."/>
            <person name="Vicente V.A."/>
            <person name="Raittz R.T."/>
            <person name="Moreno L.F."/>
            <person name="De Souza E.M."/>
            <person name="Pedrosa F.O."/>
            <person name="Steffens M.B."/>
            <person name="Faoro H."/>
            <person name="Tadra-Sfeir M.Z."/>
            <person name="Najafzadeh M.J."/>
            <person name="Felipe M.S."/>
            <person name="Teixeira M."/>
            <person name="Sun J."/>
            <person name="Xi L."/>
            <person name="Gomes R."/>
            <person name="De Azevedo C.M."/>
            <person name="Salgado C.G."/>
            <person name="Da Silva M.B."/>
            <person name="Nascimento M.F."/>
            <person name="Queiroz-Telles F."/>
            <person name="Attili D.S."/>
            <person name="Gorbushina A."/>
        </authorList>
    </citation>
    <scope>NUCLEOTIDE SEQUENCE [LARGE SCALE GENOMIC DNA]</scope>
    <source>
        <strain evidence="1 2">CBS 125763</strain>
    </source>
</reference>
<name>A0A178ZXL1_9EURO</name>
<proteinExistence type="predicted"/>
<accession>A0A178ZXL1</accession>